<proteinExistence type="inferred from homology"/>
<keyword evidence="5" id="KW-0808">Transferase</keyword>
<dbReference type="GO" id="GO:0000271">
    <property type="term" value="P:polysaccharide biosynthetic process"/>
    <property type="evidence" value="ECO:0007669"/>
    <property type="project" value="UniProtKB-KW"/>
</dbReference>
<feature type="transmembrane region" description="Helical" evidence="3">
    <location>
        <begin position="38"/>
        <end position="59"/>
    </location>
</feature>
<dbReference type="EMBL" id="WITC01000066">
    <property type="protein sequence ID" value="MQX16561.1"/>
    <property type="molecule type" value="Genomic_DNA"/>
</dbReference>
<keyword evidence="2" id="KW-0270">Exopolysaccharide synthesis</keyword>
<keyword evidence="3" id="KW-0472">Membrane</keyword>
<dbReference type="RefSeq" id="WP_153440489.1">
    <property type="nucleotide sequence ID" value="NZ_JACIGA010000008.1"/>
</dbReference>
<name>A0A6N7LF99_SINTE</name>
<organism evidence="5 6">
    <name type="scientific">Sinorhizobium terangae</name>
    <dbReference type="NCBI Taxonomy" id="110322"/>
    <lineage>
        <taxon>Bacteria</taxon>
        <taxon>Pseudomonadati</taxon>
        <taxon>Pseudomonadota</taxon>
        <taxon>Alphaproteobacteria</taxon>
        <taxon>Hyphomicrobiales</taxon>
        <taxon>Rhizobiaceae</taxon>
        <taxon>Sinorhizobium/Ensifer group</taxon>
        <taxon>Sinorhizobium</taxon>
    </lineage>
</organism>
<evidence type="ECO:0000256" key="3">
    <source>
        <dbReference type="SAM" id="Phobius"/>
    </source>
</evidence>
<evidence type="ECO:0000256" key="2">
    <source>
        <dbReference type="ARBA" id="ARBA00023169"/>
    </source>
</evidence>
<dbReference type="Pfam" id="PF02397">
    <property type="entry name" value="Bac_transf"/>
    <property type="match status" value="1"/>
</dbReference>
<accession>A0A6N7LF99</accession>
<gene>
    <name evidence="5" type="ORF">GHK62_17810</name>
</gene>
<dbReference type="AlphaFoldDB" id="A0A6N7LF99"/>
<sequence>MPKSPRLYPHWLIAPPASHDSAVGPRRSYLAAKRGFDIAFTLMIAPFALAIVAVLVLLVRLDGEKAFFRQARLGKGGRVFHLWKLRTMVPDAEQRLQEYLDADPLARIEWDRTQKLQNDPRVTMLGKYLRKYSADELPQLLNVLLGDMSLVGPRPMLPDQRSQYPGSAYFSLRPGITGLWQISERNMSSFAQRATYDTRYAGIMSFGTDLSILSRTIFVVLRGTGF</sequence>
<keyword evidence="6" id="KW-1185">Reference proteome</keyword>
<evidence type="ECO:0000313" key="5">
    <source>
        <dbReference type="EMBL" id="MQX16561.1"/>
    </source>
</evidence>
<keyword evidence="3" id="KW-1133">Transmembrane helix</keyword>
<comment type="similarity">
    <text evidence="1">Belongs to the bacterial sugar transferase family.</text>
</comment>
<dbReference type="GO" id="GO:0016780">
    <property type="term" value="F:phosphotransferase activity, for other substituted phosphate groups"/>
    <property type="evidence" value="ECO:0007669"/>
    <property type="project" value="TreeGrafter"/>
</dbReference>
<evidence type="ECO:0000259" key="4">
    <source>
        <dbReference type="Pfam" id="PF02397"/>
    </source>
</evidence>
<evidence type="ECO:0000313" key="6">
    <source>
        <dbReference type="Proteomes" id="UP000439983"/>
    </source>
</evidence>
<dbReference type="InterPro" id="IPR003362">
    <property type="entry name" value="Bact_transf"/>
</dbReference>
<dbReference type="PANTHER" id="PTHR30576">
    <property type="entry name" value="COLANIC BIOSYNTHESIS UDP-GLUCOSE LIPID CARRIER TRANSFERASE"/>
    <property type="match status" value="1"/>
</dbReference>
<comment type="caution">
    <text evidence="5">The sequence shown here is derived from an EMBL/GenBank/DDBJ whole genome shotgun (WGS) entry which is preliminary data.</text>
</comment>
<dbReference type="PANTHER" id="PTHR30576:SF0">
    <property type="entry name" value="UNDECAPRENYL-PHOSPHATE N-ACETYLGALACTOSAMINYL 1-PHOSPHATE TRANSFERASE-RELATED"/>
    <property type="match status" value="1"/>
</dbReference>
<reference evidence="5 6" key="1">
    <citation type="journal article" date="2013" name="Genome Biol.">
        <title>Comparative genomics of the core and accessory genomes of 48 Sinorhizobium strains comprising five genospecies.</title>
        <authorList>
            <person name="Sugawara M."/>
            <person name="Epstein B."/>
            <person name="Badgley B.D."/>
            <person name="Unno T."/>
            <person name="Xu L."/>
            <person name="Reese J."/>
            <person name="Gyaneshwar P."/>
            <person name="Denny R."/>
            <person name="Mudge J."/>
            <person name="Bharti A.K."/>
            <person name="Farmer A.D."/>
            <person name="May G.D."/>
            <person name="Woodward J.E."/>
            <person name="Medigue C."/>
            <person name="Vallenet D."/>
            <person name="Lajus A."/>
            <person name="Rouy Z."/>
            <person name="Martinez-Vaz B."/>
            <person name="Tiffin P."/>
            <person name="Young N.D."/>
            <person name="Sadowsky M.J."/>
        </authorList>
    </citation>
    <scope>NUCLEOTIDE SEQUENCE [LARGE SCALE GENOMIC DNA]</scope>
    <source>
        <strain evidence="5 6">USDA4894</strain>
    </source>
</reference>
<evidence type="ECO:0000256" key="1">
    <source>
        <dbReference type="ARBA" id="ARBA00006464"/>
    </source>
</evidence>
<feature type="domain" description="Bacterial sugar transferase" evidence="4">
    <location>
        <begin position="33"/>
        <end position="221"/>
    </location>
</feature>
<dbReference type="OrthoDB" id="9808602at2"/>
<keyword evidence="3" id="KW-0812">Transmembrane</keyword>
<dbReference type="Proteomes" id="UP000439983">
    <property type="component" value="Unassembled WGS sequence"/>
</dbReference>
<protein>
    <submittedName>
        <fullName evidence="5">Sugar transferase</fullName>
    </submittedName>
</protein>